<keyword evidence="1" id="KW-0732">Signal</keyword>
<evidence type="ECO:0000259" key="2">
    <source>
        <dbReference type="Pfam" id="PF03413"/>
    </source>
</evidence>
<dbReference type="RefSeq" id="WP_150782199.1">
    <property type="nucleotide sequence ID" value="NZ_CABVIH010000034.1"/>
</dbReference>
<sequence length="101" mass="11120" precursor="true">MKTMIGLFTAASLILSVGLAHADVRIDQIPQLVKEGKIKPLEELNQTALKLHPGATITDTELDNHFNGYEYQVELRDANGMEWDVELNAATGAVLSNRQDT</sequence>
<dbReference type="Pfam" id="PF03413">
    <property type="entry name" value="PepSY"/>
    <property type="match status" value="1"/>
</dbReference>
<dbReference type="OrthoDB" id="7027104at2"/>
<proteinExistence type="predicted"/>
<name>A0A5E7PQE9_PSEFL</name>
<dbReference type="InterPro" id="IPR025711">
    <property type="entry name" value="PepSY"/>
</dbReference>
<organism evidence="3 4">
    <name type="scientific">Pseudomonas fluorescens</name>
    <dbReference type="NCBI Taxonomy" id="294"/>
    <lineage>
        <taxon>Bacteria</taxon>
        <taxon>Pseudomonadati</taxon>
        <taxon>Pseudomonadota</taxon>
        <taxon>Gammaproteobacteria</taxon>
        <taxon>Pseudomonadales</taxon>
        <taxon>Pseudomonadaceae</taxon>
        <taxon>Pseudomonas</taxon>
    </lineage>
</organism>
<reference evidence="3 4" key="1">
    <citation type="submission" date="2019-09" db="EMBL/GenBank/DDBJ databases">
        <authorList>
            <person name="Chandra G."/>
            <person name="Truman W A."/>
        </authorList>
    </citation>
    <scope>NUCLEOTIDE SEQUENCE [LARGE SCALE GENOMIC DNA]</scope>
    <source>
        <strain evidence="3">PS880</strain>
    </source>
</reference>
<accession>A0A5E7PQE9</accession>
<evidence type="ECO:0000313" key="3">
    <source>
        <dbReference type="EMBL" id="VVP52076.1"/>
    </source>
</evidence>
<evidence type="ECO:0000313" key="4">
    <source>
        <dbReference type="Proteomes" id="UP000375525"/>
    </source>
</evidence>
<feature type="signal peptide" evidence="1">
    <location>
        <begin position="1"/>
        <end position="22"/>
    </location>
</feature>
<evidence type="ECO:0000256" key="1">
    <source>
        <dbReference type="SAM" id="SignalP"/>
    </source>
</evidence>
<dbReference type="AlphaFoldDB" id="A0A5E7PQE9"/>
<feature type="domain" description="PepSY" evidence="2">
    <location>
        <begin position="40"/>
        <end position="96"/>
    </location>
</feature>
<dbReference type="EMBL" id="CABVIH010000034">
    <property type="protein sequence ID" value="VVP52076.1"/>
    <property type="molecule type" value="Genomic_DNA"/>
</dbReference>
<protein>
    <recommendedName>
        <fullName evidence="2">PepSY domain-containing protein</fullName>
    </recommendedName>
</protein>
<gene>
    <name evidence="3" type="ORF">PS880_05423</name>
</gene>
<feature type="chain" id="PRO_5023025957" description="PepSY domain-containing protein" evidence="1">
    <location>
        <begin position="23"/>
        <end position="101"/>
    </location>
</feature>
<dbReference type="Proteomes" id="UP000375525">
    <property type="component" value="Unassembled WGS sequence"/>
</dbReference>
<dbReference type="Gene3D" id="3.10.450.40">
    <property type="match status" value="1"/>
</dbReference>